<reference evidence="2 3" key="1">
    <citation type="submission" date="2012-05" db="EMBL/GenBank/DDBJ databases">
        <title>Genome sequence of Nitritalea halalkaliphila LW7.</title>
        <authorList>
            <person name="Jangir P.K."/>
            <person name="Singh A."/>
            <person name="Shivaji S."/>
            <person name="Sharma R."/>
        </authorList>
    </citation>
    <scope>NUCLEOTIDE SEQUENCE [LARGE SCALE GENOMIC DNA]</scope>
    <source>
        <strain evidence="2 3">LW7</strain>
    </source>
</reference>
<keyword evidence="3" id="KW-1185">Reference proteome</keyword>
<dbReference type="GO" id="GO:0006592">
    <property type="term" value="P:ornithine biosynthetic process"/>
    <property type="evidence" value="ECO:0007669"/>
    <property type="project" value="TreeGrafter"/>
</dbReference>
<protein>
    <submittedName>
        <fullName evidence="2">Arginine biosynthesis bifunctional protein ArgJ</fullName>
    </submittedName>
</protein>
<dbReference type="InterPro" id="IPR016117">
    <property type="entry name" value="ArgJ-like_dom_sf"/>
</dbReference>
<sequence>MIKNIAHIKGFKCWGAHTGVKSMRRDLAIIYSEFPASVGAVFTQNKVRAEPVEISEAHVKKGQRARVIVCNAGNANACTGEQAA</sequence>
<dbReference type="GO" id="GO:0006526">
    <property type="term" value="P:L-arginine biosynthetic process"/>
    <property type="evidence" value="ECO:0007669"/>
    <property type="project" value="InterPro"/>
</dbReference>
<dbReference type="PATRIC" id="fig|1189621.3.peg.2340"/>
<organism evidence="2 3">
    <name type="scientific">Nitritalea halalkaliphila LW7</name>
    <dbReference type="NCBI Taxonomy" id="1189621"/>
    <lineage>
        <taxon>Bacteria</taxon>
        <taxon>Pseudomonadati</taxon>
        <taxon>Bacteroidota</taxon>
        <taxon>Cytophagia</taxon>
        <taxon>Cytophagales</taxon>
        <taxon>Cyclobacteriaceae</taxon>
        <taxon>Nitritalea</taxon>
    </lineage>
</organism>
<gene>
    <name evidence="2" type="ORF">A3SI_11234</name>
</gene>
<dbReference type="Proteomes" id="UP000005551">
    <property type="component" value="Unassembled WGS sequence"/>
</dbReference>
<dbReference type="EMBL" id="AJYA01000024">
    <property type="protein sequence ID" value="EIM75950.1"/>
    <property type="molecule type" value="Genomic_DNA"/>
</dbReference>
<proteinExistence type="predicted"/>
<name>I5C298_9BACT</name>
<dbReference type="InterPro" id="IPR002813">
    <property type="entry name" value="Arg_biosynth_ArgJ"/>
</dbReference>
<dbReference type="SUPFAM" id="SSF56266">
    <property type="entry name" value="DmpA/ArgJ-like"/>
    <property type="match status" value="1"/>
</dbReference>
<dbReference type="PANTHER" id="PTHR23100">
    <property type="entry name" value="ARGININE BIOSYNTHESIS BIFUNCTIONAL PROTEIN ARGJ"/>
    <property type="match status" value="1"/>
</dbReference>
<dbReference type="GO" id="GO:0004358">
    <property type="term" value="F:L-glutamate N-acetyltransferase activity, acting on acetyl-L-ornithine as donor"/>
    <property type="evidence" value="ECO:0007669"/>
    <property type="project" value="InterPro"/>
</dbReference>
<comment type="subunit">
    <text evidence="1">Heterotetramer of two alpha and two beta chains.</text>
</comment>
<evidence type="ECO:0000313" key="2">
    <source>
        <dbReference type="EMBL" id="EIM75950.1"/>
    </source>
</evidence>
<dbReference type="PANTHER" id="PTHR23100:SF0">
    <property type="entry name" value="ARGININE BIOSYNTHESIS BIFUNCTIONAL PROTEIN ARGJ, MITOCHONDRIAL"/>
    <property type="match status" value="1"/>
</dbReference>
<evidence type="ECO:0000313" key="3">
    <source>
        <dbReference type="Proteomes" id="UP000005551"/>
    </source>
</evidence>
<dbReference type="Gene3D" id="3.60.70.12">
    <property type="entry name" value="L-amino peptidase D-ALA esterase/amidase"/>
    <property type="match status" value="1"/>
</dbReference>
<evidence type="ECO:0000256" key="1">
    <source>
        <dbReference type="ARBA" id="ARBA00011475"/>
    </source>
</evidence>
<dbReference type="AlphaFoldDB" id="I5C298"/>
<dbReference type="STRING" id="1189621.A3SI_11234"/>
<dbReference type="Pfam" id="PF01960">
    <property type="entry name" value="ArgJ"/>
    <property type="match status" value="1"/>
</dbReference>
<dbReference type="GO" id="GO:0004042">
    <property type="term" value="F:L-glutamate N-acetyltransferase activity"/>
    <property type="evidence" value="ECO:0007669"/>
    <property type="project" value="TreeGrafter"/>
</dbReference>
<comment type="caution">
    <text evidence="2">The sequence shown here is derived from an EMBL/GenBank/DDBJ whole genome shotgun (WGS) entry which is preliminary data.</text>
</comment>
<accession>I5C298</accession>